<gene>
    <name evidence="2" type="ORF">G3I18_07100</name>
</gene>
<keyword evidence="1" id="KW-0472">Membrane</keyword>
<proteinExistence type="predicted"/>
<reference evidence="2 3" key="1">
    <citation type="submission" date="2020-01" db="EMBL/GenBank/DDBJ databases">
        <title>Insect and environment-associated Actinomycetes.</title>
        <authorList>
            <person name="Currrie C."/>
            <person name="Chevrette M."/>
            <person name="Carlson C."/>
            <person name="Stubbendieck R."/>
            <person name="Wendt-Pienkowski E."/>
        </authorList>
    </citation>
    <scope>NUCLEOTIDE SEQUENCE [LARGE SCALE GENOMIC DNA]</scope>
    <source>
        <strain evidence="2 3">SID8189</strain>
    </source>
</reference>
<comment type="caution">
    <text evidence="2">The sequence shown here is derived from an EMBL/GenBank/DDBJ whole genome shotgun (WGS) entry which is preliminary data.</text>
</comment>
<dbReference type="Proteomes" id="UP000471745">
    <property type="component" value="Unassembled WGS sequence"/>
</dbReference>
<evidence type="ECO:0000313" key="2">
    <source>
        <dbReference type="EMBL" id="NEC48344.1"/>
    </source>
</evidence>
<feature type="transmembrane region" description="Helical" evidence="1">
    <location>
        <begin position="40"/>
        <end position="63"/>
    </location>
</feature>
<keyword evidence="1" id="KW-0812">Transmembrane</keyword>
<dbReference type="AlphaFoldDB" id="A0A9X5CGW4"/>
<dbReference type="EMBL" id="JAAGNA010000235">
    <property type="protein sequence ID" value="NEC48344.1"/>
    <property type="molecule type" value="Genomic_DNA"/>
</dbReference>
<protein>
    <submittedName>
        <fullName evidence="2">Uncharacterized protein</fullName>
    </submittedName>
</protein>
<evidence type="ECO:0000256" key="1">
    <source>
        <dbReference type="SAM" id="Phobius"/>
    </source>
</evidence>
<sequence>MFVLLAFAALFAAPVWVIAVVVKVLTVVRRGRRPDRRVGLLRWGAGMAAAAGGIHLVLALGAVEMSDHESRSGTDSSPAPACRDAAPHLVEHLVGHRASYLPPSFDCVLEDGTTYPGSGGYVWLNGLVVVCVAVSALLAAGARYGTARETRVPELERAG</sequence>
<accession>A0A9X5CGW4</accession>
<feature type="transmembrane region" description="Helical" evidence="1">
    <location>
        <begin position="121"/>
        <end position="141"/>
    </location>
</feature>
<feature type="transmembrane region" description="Helical" evidence="1">
    <location>
        <begin position="6"/>
        <end position="28"/>
    </location>
</feature>
<evidence type="ECO:0000313" key="3">
    <source>
        <dbReference type="Proteomes" id="UP000471745"/>
    </source>
</evidence>
<keyword evidence="1" id="KW-1133">Transmembrane helix</keyword>
<keyword evidence="3" id="KW-1185">Reference proteome</keyword>
<name>A0A9X5CGW4_9ACTN</name>
<dbReference type="RefSeq" id="WP_163087081.1">
    <property type="nucleotide sequence ID" value="NZ_JAAGNA010000235.1"/>
</dbReference>
<organism evidence="2 3">
    <name type="scientific">Actinospica acidiphila</name>
    <dbReference type="NCBI Taxonomy" id="304899"/>
    <lineage>
        <taxon>Bacteria</taxon>
        <taxon>Bacillati</taxon>
        <taxon>Actinomycetota</taxon>
        <taxon>Actinomycetes</taxon>
        <taxon>Catenulisporales</taxon>
        <taxon>Actinospicaceae</taxon>
        <taxon>Actinospica</taxon>
    </lineage>
</organism>